<gene>
    <name evidence="4" type="ORF">GQS65_02785</name>
</gene>
<dbReference type="AlphaFoldDB" id="A0A6B0GFE6"/>
<comment type="caution">
    <text evidence="4">The sequence shown here is derived from an EMBL/GenBank/DDBJ whole genome shotgun (WGS) entry which is preliminary data.</text>
</comment>
<feature type="region of interest" description="Disordered" evidence="2">
    <location>
        <begin position="199"/>
        <end position="219"/>
    </location>
</feature>
<dbReference type="OrthoDB" id="7442at2157"/>
<reference evidence="4 5" key="1">
    <citation type="submission" date="2019-12" db="EMBL/GenBank/DDBJ databases">
        <title>Halocatena pleomorpha gen. nov. sp. nov., an extremely halophilic archaeon of family Halobacteriaceae isolated from saltpan soil.</title>
        <authorList>
            <person name="Pal Y."/>
            <person name="Verma A."/>
            <person name="Krishnamurthi S."/>
            <person name="Kumar P."/>
        </authorList>
    </citation>
    <scope>NUCLEOTIDE SEQUENCE [LARGE SCALE GENOMIC DNA]</scope>
    <source>
        <strain evidence="4 5">JCM 16495</strain>
    </source>
</reference>
<dbReference type="NCBIfam" id="NF005559">
    <property type="entry name" value="PRK07231.1"/>
    <property type="match status" value="1"/>
</dbReference>
<dbReference type="RefSeq" id="WP_158203156.1">
    <property type="nucleotide sequence ID" value="NZ_WSZK01000007.1"/>
</dbReference>
<name>A0A6B0GFE6_9EURY</name>
<protein>
    <submittedName>
        <fullName evidence="4">Glucose 1-dehydrogenase</fullName>
        <ecNumber evidence="4">1.1.1.47</ecNumber>
    </submittedName>
</protein>
<dbReference type="InterPro" id="IPR057326">
    <property type="entry name" value="KR_dom"/>
</dbReference>
<accession>A0A6B0GFE6</accession>
<comment type="similarity">
    <text evidence="1">Belongs to the short-chain dehydrogenases/reductases (SDR) family.</text>
</comment>
<organism evidence="4 5">
    <name type="scientific">Halomarina oriensis</name>
    <dbReference type="NCBI Taxonomy" id="671145"/>
    <lineage>
        <taxon>Archaea</taxon>
        <taxon>Methanobacteriati</taxon>
        <taxon>Methanobacteriota</taxon>
        <taxon>Stenosarchaea group</taxon>
        <taxon>Halobacteria</taxon>
        <taxon>Halobacteriales</taxon>
        <taxon>Natronomonadaceae</taxon>
        <taxon>Halomarina</taxon>
    </lineage>
</organism>
<dbReference type="GO" id="GO:0047936">
    <property type="term" value="F:glucose 1-dehydrogenase [NAD(P)+] activity"/>
    <property type="evidence" value="ECO:0007669"/>
    <property type="project" value="UniProtKB-EC"/>
</dbReference>
<dbReference type="EMBL" id="WSZK01000007">
    <property type="protein sequence ID" value="MWG33424.1"/>
    <property type="molecule type" value="Genomic_DNA"/>
</dbReference>
<evidence type="ECO:0000313" key="5">
    <source>
        <dbReference type="Proteomes" id="UP000451471"/>
    </source>
</evidence>
<dbReference type="Proteomes" id="UP000451471">
    <property type="component" value="Unassembled WGS sequence"/>
</dbReference>
<dbReference type="SMART" id="SM00822">
    <property type="entry name" value="PKS_KR"/>
    <property type="match status" value="1"/>
</dbReference>
<proteinExistence type="inferred from homology"/>
<evidence type="ECO:0000259" key="3">
    <source>
        <dbReference type="SMART" id="SM00822"/>
    </source>
</evidence>
<dbReference type="PANTHER" id="PTHR42760">
    <property type="entry name" value="SHORT-CHAIN DEHYDROGENASES/REDUCTASES FAMILY MEMBER"/>
    <property type="match status" value="1"/>
</dbReference>
<dbReference type="InterPro" id="IPR002347">
    <property type="entry name" value="SDR_fam"/>
</dbReference>
<evidence type="ECO:0000256" key="2">
    <source>
        <dbReference type="SAM" id="MobiDB-lite"/>
    </source>
</evidence>
<keyword evidence="5" id="KW-1185">Reference proteome</keyword>
<keyword evidence="4" id="KW-0560">Oxidoreductase</keyword>
<dbReference type="SUPFAM" id="SSF51735">
    <property type="entry name" value="NAD(P)-binding Rossmann-fold domains"/>
    <property type="match status" value="1"/>
</dbReference>
<dbReference type="FunFam" id="3.40.50.720:FF:000084">
    <property type="entry name" value="Short-chain dehydrogenase reductase"/>
    <property type="match status" value="1"/>
</dbReference>
<dbReference type="Pfam" id="PF13561">
    <property type="entry name" value="adh_short_C2"/>
    <property type="match status" value="1"/>
</dbReference>
<dbReference type="InterPro" id="IPR036291">
    <property type="entry name" value="NAD(P)-bd_dom_sf"/>
</dbReference>
<evidence type="ECO:0000256" key="1">
    <source>
        <dbReference type="ARBA" id="ARBA00006484"/>
    </source>
</evidence>
<evidence type="ECO:0000313" key="4">
    <source>
        <dbReference type="EMBL" id="MWG33424.1"/>
    </source>
</evidence>
<dbReference type="EC" id="1.1.1.47" evidence="4"/>
<dbReference type="PRINTS" id="PR00081">
    <property type="entry name" value="GDHRDH"/>
</dbReference>
<dbReference type="PRINTS" id="PR00080">
    <property type="entry name" value="SDRFAMILY"/>
</dbReference>
<sequence length="255" mass="26319">MPALDAFSLDGKRAIVTGGSRGIGRAIAEGFAEAGAAVAIANRSADACEQAATEIEAATDARTLAVPTDVTDEADVEHLVERVTDAFGGVDLLVNNAGIAVPSPAEEKPVEEWRETMETNLTGVFLCAKHAGRAMIEGDGGSIVNVSSITAAVADPDVPHVDYHASKGGVEAFTRQLATEWGRHGVRVNNLAPGMVETEMSASDDATDEKRRDRIPLGDLSRPSDLVGGAVFLASDAAGYVTGATLLVDGGYTAT</sequence>
<dbReference type="Gene3D" id="3.40.50.720">
    <property type="entry name" value="NAD(P)-binding Rossmann-like Domain"/>
    <property type="match status" value="1"/>
</dbReference>
<feature type="domain" description="Ketoreductase" evidence="3">
    <location>
        <begin position="12"/>
        <end position="226"/>
    </location>
</feature>